<reference evidence="3 4" key="1">
    <citation type="submission" date="2017-12" db="EMBL/GenBank/DDBJ databases">
        <title>Complete genome sequence of Spiroplasma floricola 23-6 (ATCC 29989).</title>
        <authorList>
            <person name="Tsai Y.-M."/>
            <person name="Wu P.-S."/>
            <person name="Lo W.-S."/>
            <person name="Kuo C.-H."/>
        </authorList>
    </citation>
    <scope>NUCLEOTIDE SEQUENCE [LARGE SCALE GENOMIC DNA]</scope>
    <source>
        <strain evidence="3 4">23-6</strain>
    </source>
</reference>
<evidence type="ECO:0000313" key="3">
    <source>
        <dbReference type="EMBL" id="AUB31893.1"/>
    </source>
</evidence>
<protein>
    <submittedName>
        <fullName evidence="3">Phosphatase PAP2 family protein</fullName>
    </submittedName>
</protein>
<dbReference type="Gene3D" id="1.20.144.10">
    <property type="entry name" value="Phosphatidic acid phosphatase type 2/haloperoxidase"/>
    <property type="match status" value="1"/>
</dbReference>
<feature type="transmembrane region" description="Helical" evidence="1">
    <location>
        <begin position="12"/>
        <end position="32"/>
    </location>
</feature>
<feature type="transmembrane region" description="Helical" evidence="1">
    <location>
        <begin position="89"/>
        <end position="108"/>
    </location>
</feature>
<dbReference type="RefSeq" id="WP_169919196.1">
    <property type="nucleotide sequence ID" value="NZ_CP025057.1"/>
</dbReference>
<evidence type="ECO:0000313" key="4">
    <source>
        <dbReference type="Proteomes" id="UP000231823"/>
    </source>
</evidence>
<gene>
    <name evidence="3" type="ORF">SFLOR_v1c08450</name>
</gene>
<keyword evidence="1" id="KW-0472">Membrane</keyword>
<keyword evidence="1" id="KW-0812">Transmembrane</keyword>
<dbReference type="Pfam" id="PF01569">
    <property type="entry name" value="PAP2"/>
    <property type="match status" value="1"/>
</dbReference>
<feature type="transmembrane region" description="Helical" evidence="1">
    <location>
        <begin position="344"/>
        <end position="363"/>
    </location>
</feature>
<feature type="transmembrane region" description="Helical" evidence="1">
    <location>
        <begin position="180"/>
        <end position="200"/>
    </location>
</feature>
<feature type="transmembrane region" description="Helical" evidence="1">
    <location>
        <begin position="140"/>
        <end position="160"/>
    </location>
</feature>
<name>A0A2K8SEQ6_9MOLU</name>
<feature type="transmembrane region" description="Helical" evidence="1">
    <location>
        <begin position="284"/>
        <end position="302"/>
    </location>
</feature>
<dbReference type="EMBL" id="CP025057">
    <property type="protein sequence ID" value="AUB31893.1"/>
    <property type="molecule type" value="Genomic_DNA"/>
</dbReference>
<feature type="domain" description="Phosphatidic acid phosphatase type 2/haloperoxidase" evidence="2">
    <location>
        <begin position="182"/>
        <end position="355"/>
    </location>
</feature>
<feature type="transmembrane region" description="Helical" evidence="1">
    <location>
        <begin position="314"/>
        <end position="332"/>
    </location>
</feature>
<dbReference type="AlphaFoldDB" id="A0A2K8SEQ6"/>
<organism evidence="3 4">
    <name type="scientific">Spiroplasma floricola 23-6</name>
    <dbReference type="NCBI Taxonomy" id="1336749"/>
    <lineage>
        <taxon>Bacteria</taxon>
        <taxon>Bacillati</taxon>
        <taxon>Mycoplasmatota</taxon>
        <taxon>Mollicutes</taxon>
        <taxon>Entomoplasmatales</taxon>
        <taxon>Spiroplasmataceae</taxon>
        <taxon>Spiroplasma</taxon>
    </lineage>
</organism>
<dbReference type="Proteomes" id="UP000231823">
    <property type="component" value="Chromosome"/>
</dbReference>
<feature type="transmembrane region" description="Helical" evidence="1">
    <location>
        <begin position="52"/>
        <end position="77"/>
    </location>
</feature>
<sequence>MFKKSNKSYTTFKILFLSFLIFSIISFILSSFYDLKINTWFAKGMDIYWLKILTWVYEEIGMTQSYLFIFLFIAIYFEIKVIEKKDKKIWKYVLWAFYSAVLIFWITANSIWIVTTTKIDDGYGIGISGWFLESYDIRQIILIVLFIIESFAIAAVFWYIRFIFIKKPYSILCEYKVDTIKAFSAFIFTSLVVYLMKVIFGRPYFYSVDFENIFYSDRVDPLWRQYWLETGHKIKSWGVINQTTGRVNGVNYLEWWQINDFFSNIGDLFNPLGTGKAGWWNLDFPSGHMISCFTMIYACYFFMGRNRKLNWKIWSAIIIWFIHLNIIQYTQIISRTHWISDTSFSIILCLVVLIFNGRIIDLLRQKIANNQKIKQNKQKNITKAI</sequence>
<dbReference type="InterPro" id="IPR000326">
    <property type="entry name" value="PAP2/HPO"/>
</dbReference>
<evidence type="ECO:0000259" key="2">
    <source>
        <dbReference type="Pfam" id="PF01569"/>
    </source>
</evidence>
<accession>A0A2K8SEQ6</accession>
<keyword evidence="1" id="KW-1133">Transmembrane helix</keyword>
<evidence type="ECO:0000256" key="1">
    <source>
        <dbReference type="SAM" id="Phobius"/>
    </source>
</evidence>
<dbReference type="KEGG" id="sfz:SFLOR_v1c08450"/>
<proteinExistence type="predicted"/>
<keyword evidence="4" id="KW-1185">Reference proteome</keyword>